<dbReference type="Pfam" id="PF26171">
    <property type="entry name" value="Mu_AP3"/>
    <property type="match status" value="1"/>
</dbReference>
<feature type="compositionally biased region" description="Basic and acidic residues" evidence="10">
    <location>
        <begin position="683"/>
        <end position="695"/>
    </location>
</feature>
<feature type="domain" description="AP-3 complex subunit delta" evidence="11">
    <location>
        <begin position="678"/>
        <end position="786"/>
    </location>
</feature>
<sequence>MFEKSLTDLIRGIRANKKNEQKYITVCLQEIRNEVKSNDIDIKAMAVAKLTYLQMLGYDMSWASFHIVEVMSSPKLLHKRTGYLAATQTFQQDTDVLMLTTNLIKKDLASSSPLEIGIAVGGLSHIVTPDLARDLCQDLVAMLNHSRPYIRKKVVLVLYKVFLRFPEALRLCFPRLREKLEDPDPSVVSATVSVVCELARKNPRNYLSLAPQLFKLLTTSSNNWMLIKIIKMFASLTPLEPRLVKKLLPPLTSLIQTTPAMSVLYECIHTVITGGFLEAAGESSHALAATCATKLRRFLEDPDQNLKYVGLLAMSRMLSTHPKLISEHKDIILECIDDDDFSIRLRALDLVVGMANRKSLIDIVKRLIAHLAPPENYGPESLHVASSVLDPVYRTDIINRIVFICSQNQYRNISNFDWYITVLVGLAHVSGVNVGETLTNQLMDVSVRVKSVRPFAVQQMSRLLSDEQFLKTAKKRDTNIEVLSAAAWICGEYCGYLDNVPSTLECLLTPFVVDLPVKVQSLYVHNIIKIYAFWVNELVDQWNFELQNEFVKVTEVMKEKMDMFTRTSDLEVQERAWNAKAIFGLILDVIVSRQTGEEPPLVLRGLPELFGLYELNPVAPKAQKKVPVPEGFDLDAWINEPLPDLVDDSESEHSFGSPSLDSEPIKKKKSRKAHHHSDDEEEKERRRAARQEALRNDPYYIPSGKGDTRQKQDKLLELDDEEVDSIPIVKLSLDEFDPKKSKKKKSGKSRRRAREPSPPPPVYAPEEMPEDAVDSAGSDQEGGKQKSKRESYSKTHGRRDIFEDDDSGLNAVDLSTPLGADERLPEAQAYLSPEELRRKEEVKARMERKERRAAQSQKKEIQKEKKSSKKTKSSDKPSKSKKEPKDKKGKKKKAKSPEEPQESNATEVPDMPAEELLKDERPEQVPVSLLDNDQLGVSYQIRLAEAKENEMPVLEVTLVARNKLAETLSEIKFSFIQSFDFELLSERRHPELPSVEDALTLTGEQEAQVVGYFSMRGDIRRGLTLRSDLSYDIQDSAALNQVNLEIPVYPSVFMVHDEIQMDPTRFAELLAEHGQEFDYRDTVNVVIPITSDVAIDQMLIKALGVVTTTTQLQVVEVVPGAASLYGKSVQNSQVAGLLKYDISVEDEAEKAATMIIDLKSTDDGLLEAFVEQLSSLDVTA</sequence>
<name>A0A1X2HN11_SYNRA</name>
<dbReference type="InterPro" id="IPR058898">
    <property type="entry name" value="Mu_AP3"/>
</dbReference>
<organism evidence="12 13">
    <name type="scientific">Syncephalastrum racemosum</name>
    <name type="common">Filamentous fungus</name>
    <dbReference type="NCBI Taxonomy" id="13706"/>
    <lineage>
        <taxon>Eukaryota</taxon>
        <taxon>Fungi</taxon>
        <taxon>Fungi incertae sedis</taxon>
        <taxon>Mucoromycota</taxon>
        <taxon>Mucoromycotina</taxon>
        <taxon>Mucoromycetes</taxon>
        <taxon>Mucorales</taxon>
        <taxon>Syncephalastraceae</taxon>
        <taxon>Syncephalastrum</taxon>
    </lineage>
</organism>
<evidence type="ECO:0000256" key="6">
    <source>
        <dbReference type="ARBA" id="ARBA00022927"/>
    </source>
</evidence>
<dbReference type="InterPro" id="IPR011989">
    <property type="entry name" value="ARM-like"/>
</dbReference>
<accession>A0A1X2HN11</accession>
<dbReference type="OMA" id="SGNNWMA"/>
<evidence type="ECO:0000259" key="11">
    <source>
        <dbReference type="SMART" id="SM01354"/>
    </source>
</evidence>
<keyword evidence="13" id="KW-1185">Reference proteome</keyword>
<proteinExistence type="inferred from homology"/>
<dbReference type="FunFam" id="1.25.10.10:FF:000251">
    <property type="entry name" value="AP-3 complex subunit delta"/>
    <property type="match status" value="1"/>
</dbReference>
<dbReference type="GO" id="GO:0010008">
    <property type="term" value="C:endosome membrane"/>
    <property type="evidence" value="ECO:0007669"/>
    <property type="project" value="TreeGrafter"/>
</dbReference>
<dbReference type="STRING" id="13706.A0A1X2HN11"/>
<dbReference type="Proteomes" id="UP000242180">
    <property type="component" value="Unassembled WGS sequence"/>
</dbReference>
<dbReference type="SMART" id="SM01354">
    <property type="entry name" value="BLVR"/>
    <property type="match status" value="1"/>
</dbReference>
<evidence type="ECO:0000256" key="9">
    <source>
        <dbReference type="ARBA" id="ARBA00083145"/>
    </source>
</evidence>
<feature type="compositionally biased region" description="Basic and acidic residues" evidence="10">
    <location>
        <begin position="834"/>
        <end position="865"/>
    </location>
</feature>
<evidence type="ECO:0000256" key="5">
    <source>
        <dbReference type="ARBA" id="ARBA00022737"/>
    </source>
</evidence>
<feature type="compositionally biased region" description="Basic and acidic residues" evidence="10">
    <location>
        <begin position="872"/>
        <end position="886"/>
    </location>
</feature>
<dbReference type="OrthoDB" id="10264595at2759"/>
<evidence type="ECO:0000256" key="10">
    <source>
        <dbReference type="SAM" id="MobiDB-lite"/>
    </source>
</evidence>
<dbReference type="GO" id="GO:0030665">
    <property type="term" value="C:clathrin-coated vesicle membrane"/>
    <property type="evidence" value="ECO:0007669"/>
    <property type="project" value="UniProtKB-SubCell"/>
</dbReference>
<feature type="compositionally biased region" description="Basic residues" evidence="10">
    <location>
        <begin position="740"/>
        <end position="753"/>
    </location>
</feature>
<evidence type="ECO:0000256" key="4">
    <source>
        <dbReference type="ARBA" id="ARBA00022448"/>
    </source>
</evidence>
<dbReference type="FunCoup" id="A0A1X2HN11">
    <property type="interactions" value="397"/>
</dbReference>
<dbReference type="EMBL" id="MCGN01000002">
    <property type="protein sequence ID" value="ORZ00266.1"/>
    <property type="molecule type" value="Genomic_DNA"/>
</dbReference>
<dbReference type="SUPFAM" id="SSF48371">
    <property type="entry name" value="ARM repeat"/>
    <property type="match status" value="1"/>
</dbReference>
<dbReference type="AlphaFoldDB" id="A0A1X2HN11"/>
<evidence type="ECO:0000256" key="2">
    <source>
        <dbReference type="ARBA" id="ARBA00006613"/>
    </source>
</evidence>
<dbReference type="InParanoid" id="A0A1X2HN11"/>
<feature type="region of interest" description="Disordered" evidence="10">
    <location>
        <begin position="643"/>
        <end position="911"/>
    </location>
</feature>
<evidence type="ECO:0000256" key="1">
    <source>
        <dbReference type="ARBA" id="ARBA00004145"/>
    </source>
</evidence>
<keyword evidence="6" id="KW-0653">Protein transport</keyword>
<feature type="compositionally biased region" description="Basic residues" evidence="10">
    <location>
        <begin position="666"/>
        <end position="675"/>
    </location>
</feature>
<dbReference type="PANTHER" id="PTHR22781:SF12">
    <property type="entry name" value="AP-3 COMPLEX SUBUNIT DELTA-1"/>
    <property type="match status" value="1"/>
</dbReference>
<evidence type="ECO:0000313" key="12">
    <source>
        <dbReference type="EMBL" id="ORZ00266.1"/>
    </source>
</evidence>
<gene>
    <name evidence="12" type="ORF">BCR43DRAFT_452142</name>
</gene>
<reference evidence="12 13" key="1">
    <citation type="submission" date="2016-07" db="EMBL/GenBank/DDBJ databases">
        <title>Pervasive Adenine N6-methylation of Active Genes in Fungi.</title>
        <authorList>
            <consortium name="DOE Joint Genome Institute"/>
            <person name="Mondo S.J."/>
            <person name="Dannebaum R.O."/>
            <person name="Kuo R.C."/>
            <person name="Labutti K."/>
            <person name="Haridas S."/>
            <person name="Kuo A."/>
            <person name="Salamov A."/>
            <person name="Ahrendt S.R."/>
            <person name="Lipzen A."/>
            <person name="Sullivan W."/>
            <person name="Andreopoulos W.B."/>
            <person name="Clum A."/>
            <person name="Lindquist E."/>
            <person name="Daum C."/>
            <person name="Ramamoorthy G.K."/>
            <person name="Gryganskyi A."/>
            <person name="Culley D."/>
            <person name="Magnuson J.K."/>
            <person name="James T.Y."/>
            <person name="O'Malley M.A."/>
            <person name="Stajich J.E."/>
            <person name="Spatafora J.W."/>
            <person name="Visel A."/>
            <person name="Grigoriev I.V."/>
        </authorList>
    </citation>
    <scope>NUCLEOTIDE SEQUENCE [LARGE SCALE GENOMIC DNA]</scope>
    <source>
        <strain evidence="12 13">NRRL 2496</strain>
    </source>
</reference>
<dbReference type="Gene3D" id="1.25.10.10">
    <property type="entry name" value="Leucine-rich Repeat Variant"/>
    <property type="match status" value="1"/>
</dbReference>
<comment type="similarity">
    <text evidence="2">Belongs to the adaptor complexes large subunit family.</text>
</comment>
<dbReference type="InterPro" id="IPR017105">
    <property type="entry name" value="AP3_complex_dsu"/>
</dbReference>
<keyword evidence="4" id="KW-0813">Transport</keyword>
<keyword evidence="5" id="KW-0677">Repeat</keyword>
<dbReference type="GO" id="GO:0030123">
    <property type="term" value="C:AP-3 adaptor complex"/>
    <property type="evidence" value="ECO:0007669"/>
    <property type="project" value="InterPro"/>
</dbReference>
<dbReference type="GO" id="GO:0006896">
    <property type="term" value="P:Golgi to vacuole transport"/>
    <property type="evidence" value="ECO:0007669"/>
    <property type="project" value="TreeGrafter"/>
</dbReference>
<evidence type="ECO:0000256" key="7">
    <source>
        <dbReference type="ARBA" id="ARBA00023136"/>
    </source>
</evidence>
<dbReference type="PANTHER" id="PTHR22781">
    <property type="entry name" value="DELTA ADAPTIN-RELATED"/>
    <property type="match status" value="1"/>
</dbReference>
<dbReference type="GO" id="GO:0006623">
    <property type="term" value="P:protein targeting to vacuole"/>
    <property type="evidence" value="ECO:0007669"/>
    <property type="project" value="TreeGrafter"/>
</dbReference>
<evidence type="ECO:0000256" key="8">
    <source>
        <dbReference type="ARBA" id="ARBA00076742"/>
    </source>
</evidence>
<comment type="subcellular location">
    <subcellularLocation>
        <location evidence="1">Cytoplasmic vesicle</location>
        <location evidence="1">Clathrin-coated vesicle membrane</location>
        <topology evidence="1">Peripheral membrane protein</topology>
        <orientation evidence="1">Cytoplasmic side</orientation>
    </subcellularLocation>
</comment>
<dbReference type="Pfam" id="PF01602">
    <property type="entry name" value="Adaptin_N"/>
    <property type="match status" value="1"/>
</dbReference>
<comment type="caution">
    <text evidence="12">The sequence shown here is derived from an EMBL/GenBank/DDBJ whole genome shotgun (WGS) entry which is preliminary data.</text>
</comment>
<evidence type="ECO:0000256" key="3">
    <source>
        <dbReference type="ARBA" id="ARBA00015717"/>
    </source>
</evidence>
<dbReference type="InterPro" id="IPR016024">
    <property type="entry name" value="ARM-type_fold"/>
</dbReference>
<keyword evidence="7" id="KW-0472">Membrane</keyword>
<feature type="compositionally biased region" description="Basic and acidic residues" evidence="10">
    <location>
        <begin position="706"/>
        <end position="717"/>
    </location>
</feature>
<evidence type="ECO:0000313" key="13">
    <source>
        <dbReference type="Proteomes" id="UP000242180"/>
    </source>
</evidence>
<protein>
    <recommendedName>
        <fullName evidence="3">AP-3 complex subunit delta</fullName>
    </recommendedName>
    <alternativeName>
        <fullName evidence="9">Adaptor-related protein complex 3 subunit delta</fullName>
    </alternativeName>
    <alternativeName>
        <fullName evidence="8">Delta-adaptin 3</fullName>
    </alternativeName>
</protein>
<dbReference type="InterPro" id="IPR002553">
    <property type="entry name" value="Clathrin/coatomer_adapt-like_N"/>
</dbReference>
<feature type="compositionally biased region" description="Basic and acidic residues" evidence="10">
    <location>
        <begin position="781"/>
        <end position="801"/>
    </location>
</feature>
<dbReference type="InterPro" id="IPR010474">
    <property type="entry name" value="AP3D_dom_metazoa"/>
</dbReference>